<name>A0A670HXS4_PODMU</name>
<dbReference type="Pfam" id="PF15067">
    <property type="entry name" value="FAM124"/>
    <property type="match status" value="1"/>
</dbReference>
<dbReference type="InterPro" id="IPR029380">
    <property type="entry name" value="FAM124"/>
</dbReference>
<dbReference type="Proteomes" id="UP000472272">
    <property type="component" value="Chromosome 3"/>
</dbReference>
<evidence type="ECO:0000256" key="1">
    <source>
        <dbReference type="ARBA" id="ARBA00006440"/>
    </source>
</evidence>
<reference evidence="4" key="2">
    <citation type="submission" date="2025-08" db="UniProtKB">
        <authorList>
            <consortium name="Ensembl"/>
        </authorList>
    </citation>
    <scope>IDENTIFICATION</scope>
</reference>
<feature type="compositionally biased region" description="Basic residues" evidence="2">
    <location>
        <begin position="94"/>
        <end position="115"/>
    </location>
</feature>
<reference evidence="4 5" key="1">
    <citation type="journal article" date="2019" name="Proc. Natl. Acad. Sci. U.S.A.">
        <title>Regulatory changes in pterin and carotenoid genes underlie balanced color polymorphisms in the wall lizard.</title>
        <authorList>
            <person name="Andrade P."/>
            <person name="Pinho C."/>
            <person name="Perez I de Lanuza G."/>
            <person name="Afonso S."/>
            <person name="Brejcha J."/>
            <person name="Rubin C.J."/>
            <person name="Wallerman O."/>
            <person name="Pereira P."/>
            <person name="Sabatino S.J."/>
            <person name="Bellati A."/>
            <person name="Pellitteri-Rosa D."/>
            <person name="Bosakova Z."/>
            <person name="Bunikis I."/>
            <person name="Carretero M.A."/>
            <person name="Feiner N."/>
            <person name="Marsik P."/>
            <person name="Pauperio F."/>
            <person name="Salvi D."/>
            <person name="Soler L."/>
            <person name="While G.M."/>
            <person name="Uller T."/>
            <person name="Font E."/>
            <person name="Andersson L."/>
            <person name="Carneiro M."/>
        </authorList>
    </citation>
    <scope>NUCLEOTIDE SEQUENCE</scope>
</reference>
<evidence type="ECO:0000313" key="4">
    <source>
        <dbReference type="Ensembl" id="ENSPMRP00000004386.1"/>
    </source>
</evidence>
<reference evidence="4" key="3">
    <citation type="submission" date="2025-09" db="UniProtKB">
        <authorList>
            <consortium name="Ensembl"/>
        </authorList>
    </citation>
    <scope>IDENTIFICATION</scope>
</reference>
<dbReference type="GeneTree" id="ENSGT00590000083134"/>
<proteinExistence type="inferred from homology"/>
<accession>A0A670HXS4</accession>
<keyword evidence="5" id="KW-1185">Reference proteome</keyword>
<dbReference type="OMA" id="DARDITH"/>
<dbReference type="PANTHER" id="PTHR14715">
    <property type="entry name" value="FAM124 DOMAIN-CONTAINING PROTEIN-RELATED"/>
    <property type="match status" value="1"/>
</dbReference>
<dbReference type="InterPro" id="IPR046365">
    <property type="entry name" value="FAM124_dom"/>
</dbReference>
<comment type="similarity">
    <text evidence="1">Belongs to the FAM124 family.</text>
</comment>
<evidence type="ECO:0000256" key="2">
    <source>
        <dbReference type="SAM" id="MobiDB-lite"/>
    </source>
</evidence>
<feature type="region of interest" description="Disordered" evidence="2">
    <location>
        <begin position="35"/>
        <end position="134"/>
    </location>
</feature>
<feature type="region of interest" description="Disordered" evidence="2">
    <location>
        <begin position="562"/>
        <end position="581"/>
    </location>
</feature>
<feature type="domain" description="FAM124" evidence="3">
    <location>
        <begin position="156"/>
        <end position="385"/>
    </location>
</feature>
<protein>
    <submittedName>
        <fullName evidence="4">Family with sequence similarity 124 member A</fullName>
    </submittedName>
</protein>
<dbReference type="Ensembl" id="ENSPMRT00000004681.1">
    <property type="protein sequence ID" value="ENSPMRP00000004386.1"/>
    <property type="gene ID" value="ENSPMRG00000002997.1"/>
</dbReference>
<evidence type="ECO:0000259" key="3">
    <source>
        <dbReference type="Pfam" id="PF15067"/>
    </source>
</evidence>
<sequence length="649" mass="71435">MIVVDDDFKSLPGSNVASSFLYALHSCAHLAPPTGPGTHSMARRGEERRAPAAWPGKSPSGGRTFRPGGSAGGPPTDPSLALLRHPPSPPPSPARRRSSRSSSRSSRRAMRRKGGGRWQDEAADSGAETAGSEYSCVSSSSSELSVENVQDPFLLSMHLIADPGDSGVLQQAIDSLLAWIHPDLQLFRVSERRKPRKPDKAIVSQPALAVILFLKEEYDEEPILQLHESFQRPPWHYHHTEQVHGNFLPYMPGSQDFFTLAPGTPLWAIRPVHYGKEIIRFTIYCRNEKFASVMKLYELILRRRVCQRKAGFCVFPVYSNVDIDIQLSLKRLPKGHVPSPTDSALLEFRVKDIEQLMSLLPNPCSRISEGRWQTEDPDGNKILLQQARYRKCGKVNKFCSPSPARHLPVTPLPSFLPQSSRWTPTKASDPSKPVYSIAFHHASLCLGVSQQDLRNHNQALSAGRPGGASADSFQRSKSLACLPTMRSSLVPKSFHFSEPNSLSTFSSGHRTRSRVNIDDLEGVQETDVDTGMKLAFADLSVVSAYSVSDGFSSDVEAKTKHPVQGQSVKRFKESGSRGRSPSAKCNIFELSSSSLPFPFDWFSSSSESHSGSPSAGSFEIKCLPRGTVFPFADSRTTGGGKSNEEEFYI</sequence>
<dbReference type="AlphaFoldDB" id="A0A670HXS4"/>
<dbReference type="PANTHER" id="PTHR14715:SF4">
    <property type="entry name" value="PROTEIN FAM124A"/>
    <property type="match status" value="1"/>
</dbReference>
<organism evidence="4 5">
    <name type="scientific">Podarcis muralis</name>
    <name type="common">Wall lizard</name>
    <name type="synonym">Lacerta muralis</name>
    <dbReference type="NCBI Taxonomy" id="64176"/>
    <lineage>
        <taxon>Eukaryota</taxon>
        <taxon>Metazoa</taxon>
        <taxon>Chordata</taxon>
        <taxon>Craniata</taxon>
        <taxon>Vertebrata</taxon>
        <taxon>Euteleostomi</taxon>
        <taxon>Lepidosauria</taxon>
        <taxon>Squamata</taxon>
        <taxon>Bifurcata</taxon>
        <taxon>Unidentata</taxon>
        <taxon>Episquamata</taxon>
        <taxon>Laterata</taxon>
        <taxon>Lacertibaenia</taxon>
        <taxon>Lacertidae</taxon>
        <taxon>Podarcis</taxon>
    </lineage>
</organism>
<evidence type="ECO:0000313" key="5">
    <source>
        <dbReference type="Proteomes" id="UP000472272"/>
    </source>
</evidence>